<comment type="subcellular location">
    <subcellularLocation>
        <location evidence="1">Membrane</location>
        <topology evidence="1">Multi-pass membrane protein</topology>
    </subcellularLocation>
</comment>
<dbReference type="EMBL" id="AP014924">
    <property type="protein sequence ID" value="BAS26677.1"/>
    <property type="molecule type" value="Genomic_DNA"/>
</dbReference>
<dbReference type="GO" id="GO:0035435">
    <property type="term" value="P:phosphate ion transmembrane transport"/>
    <property type="evidence" value="ECO:0007669"/>
    <property type="project" value="TreeGrafter"/>
</dbReference>
<sequence length="310" mass="30174">MIPTLWMMATVAAFALGANDGANPTAAAVGAGLLRPRGARILAALAGGTGAWLAGDRVAGTLARELVPFHALASQEAQELAVVALAAASLWVLAATAMGLPVSTSHALVGALTGAALREGAAPVDLGVLGAIAGSWIWVPVGAAGAGALAALAGRLPGTRRVQGALAPLVRACSAWIAFWWGANDVANAVALAAQVGGAGWAPAMVLGAACLAAGAYWGSGRVLATMASGLGPVGAPEALAVQGSVALALAAATLMGYPVSTTHAVVSALAGVLRARGKPVNVRQVARVAAAWLLTAPAAGLLGWLLGGI</sequence>
<keyword evidence="5 6" id="KW-0472">Membrane</keyword>
<dbReference type="Proteomes" id="UP000065807">
    <property type="component" value="Chromosome"/>
</dbReference>
<feature type="transmembrane region" description="Helical" evidence="6">
    <location>
        <begin position="286"/>
        <end position="307"/>
    </location>
</feature>
<feature type="transmembrane region" description="Helical" evidence="6">
    <location>
        <begin position="256"/>
        <end position="274"/>
    </location>
</feature>
<evidence type="ECO:0000256" key="3">
    <source>
        <dbReference type="ARBA" id="ARBA00022692"/>
    </source>
</evidence>
<evidence type="ECO:0000256" key="1">
    <source>
        <dbReference type="ARBA" id="ARBA00004141"/>
    </source>
</evidence>
<dbReference type="PATRIC" id="fig|1555112.3.peg.851"/>
<feature type="transmembrane region" description="Helical" evidence="6">
    <location>
        <begin position="128"/>
        <end position="153"/>
    </location>
</feature>
<evidence type="ECO:0000256" key="5">
    <source>
        <dbReference type="ARBA" id="ARBA00023136"/>
    </source>
</evidence>
<reference evidence="8" key="1">
    <citation type="submission" date="2015-07" db="EMBL/GenBank/DDBJ databases">
        <title>Complete genome sequence and phylogenetic analysis of Limnochorda pilosa.</title>
        <authorList>
            <person name="Watanabe M."/>
            <person name="Kojima H."/>
            <person name="Fukui M."/>
        </authorList>
    </citation>
    <scope>NUCLEOTIDE SEQUENCE [LARGE SCALE GENOMIC DNA]</scope>
    <source>
        <strain evidence="8">HC45</strain>
    </source>
</reference>
<keyword evidence="4 6" id="KW-1133">Transmembrane helix</keyword>
<gene>
    <name evidence="7" type="ORF">LIP_0820</name>
</gene>
<proteinExistence type="predicted"/>
<organism evidence="7 8">
    <name type="scientific">Limnochorda pilosa</name>
    <dbReference type="NCBI Taxonomy" id="1555112"/>
    <lineage>
        <taxon>Bacteria</taxon>
        <taxon>Bacillati</taxon>
        <taxon>Bacillota</taxon>
        <taxon>Limnochordia</taxon>
        <taxon>Limnochordales</taxon>
        <taxon>Limnochordaceae</taxon>
        <taxon>Limnochorda</taxon>
    </lineage>
</organism>
<feature type="transmembrane region" description="Helical" evidence="6">
    <location>
        <begin position="80"/>
        <end position="100"/>
    </location>
</feature>
<dbReference type="PANTHER" id="PTHR11101:SF80">
    <property type="entry name" value="PHOSPHATE TRANSPORTER"/>
    <property type="match status" value="1"/>
</dbReference>
<dbReference type="AlphaFoldDB" id="A0A0K2SI37"/>
<dbReference type="Pfam" id="PF01384">
    <property type="entry name" value="PHO4"/>
    <property type="match status" value="2"/>
</dbReference>
<dbReference type="STRING" id="1555112.LIP_0820"/>
<name>A0A0K2SI37_LIMPI</name>
<dbReference type="PANTHER" id="PTHR11101">
    <property type="entry name" value="PHOSPHATE TRANSPORTER"/>
    <property type="match status" value="1"/>
</dbReference>
<evidence type="ECO:0000256" key="6">
    <source>
        <dbReference type="SAM" id="Phobius"/>
    </source>
</evidence>
<dbReference type="GO" id="GO:0005315">
    <property type="term" value="F:phosphate transmembrane transporter activity"/>
    <property type="evidence" value="ECO:0007669"/>
    <property type="project" value="InterPro"/>
</dbReference>
<evidence type="ECO:0000256" key="2">
    <source>
        <dbReference type="ARBA" id="ARBA00022448"/>
    </source>
</evidence>
<dbReference type="RefSeq" id="WP_068134591.1">
    <property type="nucleotide sequence ID" value="NZ_AP014924.1"/>
</dbReference>
<dbReference type="GO" id="GO:0016020">
    <property type="term" value="C:membrane"/>
    <property type="evidence" value="ECO:0007669"/>
    <property type="project" value="UniProtKB-SubCell"/>
</dbReference>
<feature type="transmembrane region" description="Helical" evidence="6">
    <location>
        <begin position="189"/>
        <end position="218"/>
    </location>
</feature>
<dbReference type="KEGG" id="lpil:LIP_0820"/>
<evidence type="ECO:0000256" key="4">
    <source>
        <dbReference type="ARBA" id="ARBA00022989"/>
    </source>
</evidence>
<evidence type="ECO:0000313" key="8">
    <source>
        <dbReference type="Proteomes" id="UP000065807"/>
    </source>
</evidence>
<protein>
    <submittedName>
        <fullName evidence="7">Sodium:phosphate symporter</fullName>
    </submittedName>
</protein>
<keyword evidence="3 6" id="KW-0812">Transmembrane</keyword>
<accession>A0A0K2SI37</accession>
<keyword evidence="2" id="KW-0813">Transport</keyword>
<dbReference type="OrthoDB" id="9779554at2"/>
<reference evidence="8" key="2">
    <citation type="journal article" date="2016" name="Int. J. Syst. Evol. Microbiol.">
        <title>Complete genome sequence and cell structure of Limnochorda pilosa, a Gram-negative spore-former within the phylum Firmicutes.</title>
        <authorList>
            <person name="Watanabe M."/>
            <person name="Kojima H."/>
            <person name="Fukui M."/>
        </authorList>
    </citation>
    <scope>NUCLEOTIDE SEQUENCE [LARGE SCALE GENOMIC DNA]</scope>
    <source>
        <strain evidence="8">HC45</strain>
    </source>
</reference>
<dbReference type="InterPro" id="IPR001204">
    <property type="entry name" value="Phos_transporter"/>
</dbReference>
<keyword evidence="8" id="KW-1185">Reference proteome</keyword>
<evidence type="ECO:0000313" key="7">
    <source>
        <dbReference type="EMBL" id="BAS26677.1"/>
    </source>
</evidence>